<organism evidence="3 4">
    <name type="scientific">Escherichia coli</name>
    <dbReference type="NCBI Taxonomy" id="562"/>
    <lineage>
        <taxon>Bacteria</taxon>
        <taxon>Pseudomonadati</taxon>
        <taxon>Pseudomonadota</taxon>
        <taxon>Gammaproteobacteria</taxon>
        <taxon>Enterobacterales</taxon>
        <taxon>Enterobacteriaceae</taxon>
        <taxon>Escherichia</taxon>
    </lineage>
</organism>
<dbReference type="PANTHER" id="PTHR47957:SF3">
    <property type="entry name" value="ATP-DEPENDENT HELICASE HRQ1"/>
    <property type="match status" value="1"/>
</dbReference>
<evidence type="ECO:0000313" key="3">
    <source>
        <dbReference type="EMBL" id="MWU33814.1"/>
    </source>
</evidence>
<dbReference type="GO" id="GO:0036297">
    <property type="term" value="P:interstrand cross-link repair"/>
    <property type="evidence" value="ECO:0007669"/>
    <property type="project" value="TreeGrafter"/>
</dbReference>
<name>A0AAW9X882_ECOLX</name>
<dbReference type="RefSeq" id="WP_160458723.1">
    <property type="nucleotide sequence ID" value="NZ_WTRX01000098.1"/>
</dbReference>
<comment type="caution">
    <text evidence="3">The sequence shown here is derived from an EMBL/GenBank/DDBJ whole genome shotgun (WGS) entry which is preliminary data.</text>
</comment>
<feature type="domain" description="Helicase C-terminal" evidence="2">
    <location>
        <begin position="37"/>
        <end position="210"/>
    </location>
</feature>
<evidence type="ECO:0000259" key="2">
    <source>
        <dbReference type="PROSITE" id="PS51194"/>
    </source>
</evidence>
<dbReference type="SUPFAM" id="SSF52540">
    <property type="entry name" value="P-loop containing nucleoside triphosphate hydrolases"/>
    <property type="match status" value="1"/>
</dbReference>
<dbReference type="Proteomes" id="UP000441160">
    <property type="component" value="Unassembled WGS sequence"/>
</dbReference>
<feature type="coiled-coil region" evidence="1">
    <location>
        <begin position="299"/>
        <end position="363"/>
    </location>
</feature>
<dbReference type="InterPro" id="IPR018973">
    <property type="entry name" value="MZB"/>
</dbReference>
<accession>A0AAW9X882</accession>
<dbReference type="SMART" id="SM00490">
    <property type="entry name" value="HELICc"/>
    <property type="match status" value="1"/>
</dbReference>
<evidence type="ECO:0000313" key="4">
    <source>
        <dbReference type="Proteomes" id="UP000441160"/>
    </source>
</evidence>
<dbReference type="Gene3D" id="3.40.50.300">
    <property type="entry name" value="P-loop containing nucleotide triphosphate hydrolases"/>
    <property type="match status" value="1"/>
</dbReference>
<dbReference type="EMBL" id="WTRX01000098">
    <property type="protein sequence ID" value="MWU33814.1"/>
    <property type="molecule type" value="Genomic_DNA"/>
</dbReference>
<dbReference type="PROSITE" id="PS51194">
    <property type="entry name" value="HELICASE_CTER"/>
    <property type="match status" value="1"/>
</dbReference>
<keyword evidence="1" id="KW-0175">Coiled coil</keyword>
<dbReference type="PANTHER" id="PTHR47957">
    <property type="entry name" value="ATP-DEPENDENT HELICASE HRQ1"/>
    <property type="match status" value="1"/>
</dbReference>
<feature type="non-terminal residue" evidence="3">
    <location>
        <position position="1"/>
    </location>
</feature>
<gene>
    <name evidence="3" type="ORF">GP944_24500</name>
</gene>
<dbReference type="GO" id="GO:0006289">
    <property type="term" value="P:nucleotide-excision repair"/>
    <property type="evidence" value="ECO:0007669"/>
    <property type="project" value="TreeGrafter"/>
</dbReference>
<dbReference type="Pfam" id="PF00271">
    <property type="entry name" value="Helicase_C"/>
    <property type="match status" value="1"/>
</dbReference>
<protein>
    <submittedName>
        <fullName evidence="3">DUF1998 domain-containing protein</fullName>
    </submittedName>
</protein>
<dbReference type="InterPro" id="IPR001650">
    <property type="entry name" value="Helicase_C-like"/>
</dbReference>
<evidence type="ECO:0000256" key="1">
    <source>
        <dbReference type="SAM" id="Coils"/>
    </source>
</evidence>
<dbReference type="GO" id="GO:0043138">
    <property type="term" value="F:3'-5' DNA helicase activity"/>
    <property type="evidence" value="ECO:0007669"/>
    <property type="project" value="TreeGrafter"/>
</dbReference>
<reference evidence="3 4" key="1">
    <citation type="submission" date="2019-12" db="EMBL/GenBank/DDBJ databases">
        <title>Enteriobacteria Tanzani isolates_8377-8380.</title>
        <authorList>
            <person name="Subbiah M."/>
            <person name="Call D."/>
        </authorList>
    </citation>
    <scope>NUCLEOTIDE SEQUENCE [LARGE SCALE GENOMIC DNA]</scope>
    <source>
        <strain evidence="3 4">8378wB3</strain>
    </source>
</reference>
<dbReference type="InterPro" id="IPR027417">
    <property type="entry name" value="P-loop_NTPase"/>
</dbReference>
<proteinExistence type="predicted"/>
<dbReference type="Pfam" id="PF09369">
    <property type="entry name" value="MZB"/>
    <property type="match status" value="1"/>
</dbReference>
<dbReference type="AlphaFoldDB" id="A0AAW9X882"/>
<sequence length="1213" mass="137638">LRRLFTALKIAGVVKDFDTKGREAWGLVPSALVVSRDVVQLNCSCCREVVRAPADQGWQWRNAPCLSLRCEGRYQEVDNMATWRWENMDIARVQGAEHTGLLSREDREATEKSFYRGNQPWNINLLSATPTLEMGIDVGDLSTVLLCSVPPAQANYLQRIGRAGRKDGNALNITVAEGNPHDQFFFEEPLEMMQGQVQAPGVFLNATAILERQLAAFCMDNWVKTGVPESAICKNVKQMLDELEFGRKSGFPYNLLRYIEQYHAEIAAQFTAIFPDLAAETRQQLLSYLQGAPGQRSLVQRIEEALKLLVEDRKSLRSRIDKLKRSIDKLENAPRDQNFDSDMRELTSERQALMALVNQINNKQTLNFLTDEGLLPNYAFPEAGITLRSVLWRRKEGGEAREYQNTTFEYERPASTALAELAPLNNFYAGGHKVEIEQIDLKVSEPENWRICSHCNYSENIDQTGDQHKYCPKCGTPGWADAGQKTTLLKLRQVYARASARDSQISDESDSREPAFFQRQLLVSFEKEDVSAAYAIEEGEVPFGFEFLSKVTLRDINFGKMADDANELMIAGEAKKRTGFKVCLGCGMVQRPRDHEPRHDLSCKYRTEPEKAKFEDYLYLYRQLESEALRILLPVSSYSNDRVVEASLGAAIQLGLKHYFKGNVDHLKGVVYREPENEGESWRQYLVIYDTVPGGTGSLKELMRTPDNLLKLLELAYQAIVECSCNNDTHKDGCYRCVYAYRDRGRMKYVSRDQARLLLAKILQARDSIRVIDSIKNISLEAMMGSELEKRFISCLQENKNLIVSRSYAHQGAGWIINTRSEPMMSWHLKAQVDLGAKEAVGIPCRPDYVLYPLMQSDAIKPVAIFLDGFAFHKNSVAEDVQKRQAIRDSGNFWVWTVTWADLKEPGLKHVQDVLGLGHNPDMKQPKFYNLFHDTNFAALEASFRERNSFALLLDYLADPGGRTQLWQRMAAAHAWVWLDVKKSQDAGTKQKYAYEMQENAPAWRLAELLPDEPFVFGGLLDSCNSSQQFIELASVLPQQAIKPTTSVAQMRRWLRLHICFDDRYTQDDGYEAGLNGFWRLVNLLQFLPDMTFTSRKAVHLPQESVDTKVSATPEAVPETDESWAEIIEFGLLSAEEIALLQSHSLSAPTLGYELQNDEGEIIAEADLAWPSQKWALIIDNQEFIPLFTTRGWHVAFGPIDENTLQHLSGGDK</sequence>